<dbReference type="PANTHER" id="PTHR31527:SF0">
    <property type="entry name" value="RE64534P"/>
    <property type="match status" value="1"/>
</dbReference>
<comment type="caution">
    <text evidence="2">The sequence shown here is derived from an EMBL/GenBank/DDBJ whole genome shotgun (WGS) entry which is preliminary data.</text>
</comment>
<dbReference type="Proteomes" id="UP000030104">
    <property type="component" value="Unassembled WGS sequence"/>
</dbReference>
<evidence type="ECO:0000313" key="2">
    <source>
        <dbReference type="EMBL" id="KGO69407.1"/>
    </source>
</evidence>
<name>A0A0A2KNI8_PENIT</name>
<sequence length="328" mass="36178">MSVRRPPPAYTAPADSGVHATSQLYRSISETASIPSARISKESFTIRPCSAQAWVVPAGHICRLTTPKGPQVGDLNIWNANNPRERMWAARTRQIHSTHVSVGDRLWSNLPYLRPLITITGDSLGGGQLHDVLGPDGKRNPEVVFGPTQFGGRVHDLMGTRCDPYVNLLMGGETFDFHCHSNLTRSVVPHGLTELDVHDVLNVFQVTGLDEDGKYFMETSPAKAGEYFEFFAEVDVLCALSACPGGMAPFYPNVLFFMLMIFSGDLSNWGWDDKEADMGATCRPLGVEVYQLADDKVLEGWKAPECPKYKGMHGMKMPPREEDGYTGL</sequence>
<evidence type="ECO:0000313" key="3">
    <source>
        <dbReference type="Proteomes" id="UP000030104"/>
    </source>
</evidence>
<dbReference type="PANTHER" id="PTHR31527">
    <property type="entry name" value="RE64534P"/>
    <property type="match status" value="1"/>
</dbReference>
<protein>
    <recommendedName>
        <fullName evidence="1">DUF1989 domain-containing protein</fullName>
    </recommendedName>
</protein>
<accession>A0A0A2KNI8</accession>
<dbReference type="EMBL" id="JQGA01001146">
    <property type="protein sequence ID" value="KGO69407.1"/>
    <property type="molecule type" value="Genomic_DNA"/>
</dbReference>
<evidence type="ECO:0000259" key="1">
    <source>
        <dbReference type="Pfam" id="PF09347"/>
    </source>
</evidence>
<gene>
    <name evidence="2" type="ORF">PITC_064920</name>
</gene>
<dbReference type="HOGENOM" id="CLU_054069_0_0_1"/>
<feature type="domain" description="DUF1989" evidence="1">
    <location>
        <begin position="45"/>
        <end position="237"/>
    </location>
</feature>
<proteinExistence type="predicted"/>
<keyword evidence="3" id="KW-1185">Reference proteome</keyword>
<dbReference type="InterPro" id="IPR018959">
    <property type="entry name" value="DUF1989"/>
</dbReference>
<dbReference type="OrthoDB" id="504708at2759"/>
<organism evidence="2 3">
    <name type="scientific">Penicillium italicum</name>
    <name type="common">Blue mold</name>
    <dbReference type="NCBI Taxonomy" id="40296"/>
    <lineage>
        <taxon>Eukaryota</taxon>
        <taxon>Fungi</taxon>
        <taxon>Dikarya</taxon>
        <taxon>Ascomycota</taxon>
        <taxon>Pezizomycotina</taxon>
        <taxon>Eurotiomycetes</taxon>
        <taxon>Eurotiomycetidae</taxon>
        <taxon>Eurotiales</taxon>
        <taxon>Aspergillaceae</taxon>
        <taxon>Penicillium</taxon>
    </lineage>
</organism>
<dbReference type="PhylomeDB" id="A0A0A2KNI8"/>
<dbReference type="OMA" id="FMKASPV"/>
<dbReference type="Pfam" id="PF09347">
    <property type="entry name" value="DUF1989"/>
    <property type="match status" value="1"/>
</dbReference>
<dbReference type="STRING" id="40296.A0A0A2KNI8"/>
<dbReference type="AlphaFoldDB" id="A0A0A2KNI8"/>
<reference evidence="2 3" key="1">
    <citation type="journal article" date="2015" name="Mol. Plant Microbe Interact.">
        <title>Genome, transcriptome, and functional analyses of Penicillium expansum provide new insights into secondary metabolism and pathogenicity.</title>
        <authorList>
            <person name="Ballester A.R."/>
            <person name="Marcet-Houben M."/>
            <person name="Levin E."/>
            <person name="Sela N."/>
            <person name="Selma-Lazaro C."/>
            <person name="Carmona L."/>
            <person name="Wisniewski M."/>
            <person name="Droby S."/>
            <person name="Gonzalez-Candelas L."/>
            <person name="Gabaldon T."/>
        </authorList>
    </citation>
    <scope>NUCLEOTIDE SEQUENCE [LARGE SCALE GENOMIC DNA]</scope>
    <source>
        <strain evidence="2 3">PHI-1</strain>
    </source>
</reference>